<organism evidence="1 2">
    <name type="scientific">Artemia franciscana</name>
    <name type="common">Brine shrimp</name>
    <name type="synonym">Artemia sanfranciscana</name>
    <dbReference type="NCBI Taxonomy" id="6661"/>
    <lineage>
        <taxon>Eukaryota</taxon>
        <taxon>Metazoa</taxon>
        <taxon>Ecdysozoa</taxon>
        <taxon>Arthropoda</taxon>
        <taxon>Crustacea</taxon>
        <taxon>Branchiopoda</taxon>
        <taxon>Anostraca</taxon>
        <taxon>Artemiidae</taxon>
        <taxon>Artemia</taxon>
    </lineage>
</organism>
<dbReference type="EMBL" id="JAVRJZ010000005">
    <property type="protein sequence ID" value="KAK2723017.1"/>
    <property type="molecule type" value="Genomic_DNA"/>
</dbReference>
<evidence type="ECO:0000313" key="2">
    <source>
        <dbReference type="Proteomes" id="UP001187531"/>
    </source>
</evidence>
<protein>
    <submittedName>
        <fullName evidence="1">Uncharacterized protein</fullName>
    </submittedName>
</protein>
<evidence type="ECO:0000313" key="1">
    <source>
        <dbReference type="EMBL" id="KAK2723017.1"/>
    </source>
</evidence>
<sequence length="50" mass="5807">VKQMRVMHCYFQLRIFALQLCDYNHQSLPLKCGSTKKCFIKINGSDKDGV</sequence>
<proteinExistence type="predicted"/>
<dbReference type="Proteomes" id="UP001187531">
    <property type="component" value="Unassembled WGS sequence"/>
</dbReference>
<feature type="non-terminal residue" evidence="1">
    <location>
        <position position="1"/>
    </location>
</feature>
<name>A0AA88ILM9_ARTSF</name>
<accession>A0AA88ILM9</accession>
<comment type="caution">
    <text evidence="1">The sequence shown here is derived from an EMBL/GenBank/DDBJ whole genome shotgun (WGS) entry which is preliminary data.</text>
</comment>
<keyword evidence="2" id="KW-1185">Reference proteome</keyword>
<feature type="non-terminal residue" evidence="1">
    <location>
        <position position="50"/>
    </location>
</feature>
<dbReference type="AlphaFoldDB" id="A0AA88ILM9"/>
<gene>
    <name evidence="1" type="ORF">QYM36_003267</name>
</gene>
<reference evidence="1" key="1">
    <citation type="submission" date="2023-07" db="EMBL/GenBank/DDBJ databases">
        <title>Chromosome-level genome assembly of Artemia franciscana.</title>
        <authorList>
            <person name="Jo E."/>
        </authorList>
    </citation>
    <scope>NUCLEOTIDE SEQUENCE</scope>
    <source>
        <tissue evidence="1">Whole body</tissue>
    </source>
</reference>